<name>A0ABY1AY62_9HYPH</name>
<comment type="caution">
    <text evidence="1">The sequence shown here is derived from an EMBL/GenBank/DDBJ whole genome shotgun (WGS) entry which is preliminary data.</text>
</comment>
<accession>A0ABY1AY62</accession>
<organism evidence="1 2">
    <name type="scientific">Rhizobium tibeticum</name>
    <dbReference type="NCBI Taxonomy" id="501024"/>
    <lineage>
        <taxon>Bacteria</taxon>
        <taxon>Pseudomonadati</taxon>
        <taxon>Pseudomonadota</taxon>
        <taxon>Alphaproteobacteria</taxon>
        <taxon>Hyphomicrobiales</taxon>
        <taxon>Rhizobiaceae</taxon>
        <taxon>Rhizobium/Agrobacterium group</taxon>
        <taxon>Rhizobium</taxon>
    </lineage>
</organism>
<dbReference type="RefSeq" id="WP_244551840.1">
    <property type="nucleotide sequence ID" value="NZ_FOCV01000077.1"/>
</dbReference>
<sequence length="101" mass="10407">MNTSIRRKIEEISQNEANCRRLMSVPGVGPLISTAMVAAYLSEVSAVSAAACPAALIFSSSAATSGRALSKFAQPMVSSIASTGSESVVERGGKCVDRALK</sequence>
<evidence type="ECO:0000313" key="1">
    <source>
        <dbReference type="EMBL" id="SEP30753.1"/>
    </source>
</evidence>
<reference evidence="1 2" key="1">
    <citation type="submission" date="2016-10" db="EMBL/GenBank/DDBJ databases">
        <authorList>
            <person name="Varghese N."/>
            <person name="Submissions S."/>
        </authorList>
    </citation>
    <scope>NUCLEOTIDE SEQUENCE [LARGE SCALE GENOMIC DNA]</scope>
    <source>
        <strain evidence="1 2">CGMCC 1.7071</strain>
    </source>
</reference>
<keyword evidence="2" id="KW-1185">Reference proteome</keyword>
<evidence type="ECO:0000313" key="2">
    <source>
        <dbReference type="Proteomes" id="UP000198939"/>
    </source>
</evidence>
<dbReference type="Proteomes" id="UP000198939">
    <property type="component" value="Unassembled WGS sequence"/>
</dbReference>
<evidence type="ECO:0008006" key="3">
    <source>
        <dbReference type="Google" id="ProtNLM"/>
    </source>
</evidence>
<gene>
    <name evidence="1" type="ORF">SAMN05216228_10773</name>
</gene>
<proteinExistence type="predicted"/>
<protein>
    <recommendedName>
        <fullName evidence="3">Transposase IS116/IS110/IS902 family protein</fullName>
    </recommendedName>
</protein>
<dbReference type="EMBL" id="FOCV01000077">
    <property type="protein sequence ID" value="SEP30753.1"/>
    <property type="molecule type" value="Genomic_DNA"/>
</dbReference>